<feature type="region of interest" description="Disordered" evidence="5">
    <location>
        <begin position="877"/>
        <end position="914"/>
    </location>
</feature>
<feature type="compositionally biased region" description="Basic and acidic residues" evidence="5">
    <location>
        <begin position="887"/>
        <end position="914"/>
    </location>
</feature>
<evidence type="ECO:0000313" key="8">
    <source>
        <dbReference type="EMBL" id="PWU70114.1"/>
    </source>
</evidence>
<evidence type="ECO:0000256" key="6">
    <source>
        <dbReference type="SAM" id="Phobius"/>
    </source>
</evidence>
<dbReference type="InterPro" id="IPR011683">
    <property type="entry name" value="Glyco_hydro_53"/>
</dbReference>
<dbReference type="AlphaFoldDB" id="A0A317L4B7"/>
<evidence type="ECO:0000259" key="7">
    <source>
        <dbReference type="Pfam" id="PF07532"/>
    </source>
</evidence>
<keyword evidence="3 4" id="KW-0326">Glycosidase</keyword>
<comment type="catalytic activity">
    <reaction evidence="4">
        <text>The enzyme specifically hydrolyzes (1-&gt;4)-beta-D-galactosidic linkages in type I arabinogalactans.</text>
        <dbReference type="EC" id="3.2.1.89"/>
    </reaction>
</comment>
<accession>A0A317L4B7</accession>
<comment type="similarity">
    <text evidence="1 4">Belongs to the glycosyl hydrolase 53 family.</text>
</comment>
<dbReference type="PANTHER" id="PTHR34983:SF2">
    <property type="entry name" value="ENDO-BETA-1,4-GALACTANASE"/>
    <property type="match status" value="1"/>
</dbReference>
<reference evidence="8 9" key="1">
    <citation type="submission" date="2018-05" db="EMBL/GenBank/DDBJ databases">
        <title>Genomic analysis of Gracilibacillus dipsosauri DD1 reveals novel features of a salt-tolerant amylase.</title>
        <authorList>
            <person name="Deutch C.E."/>
            <person name="Yang S."/>
        </authorList>
    </citation>
    <scope>NUCLEOTIDE SEQUENCE [LARGE SCALE GENOMIC DNA]</scope>
    <source>
        <strain evidence="8 9">DD1</strain>
    </source>
</reference>
<proteinExistence type="inferred from homology"/>
<dbReference type="EMBL" id="QGTD01000004">
    <property type="protein sequence ID" value="PWU70114.1"/>
    <property type="molecule type" value="Genomic_DNA"/>
</dbReference>
<evidence type="ECO:0000256" key="5">
    <source>
        <dbReference type="SAM" id="MobiDB-lite"/>
    </source>
</evidence>
<feature type="signal peptide" evidence="4">
    <location>
        <begin position="1"/>
        <end position="25"/>
    </location>
</feature>
<feature type="domain" description="Bacterial Ig-like" evidence="7">
    <location>
        <begin position="589"/>
        <end position="648"/>
    </location>
</feature>
<evidence type="ECO:0000313" key="9">
    <source>
        <dbReference type="Proteomes" id="UP000245624"/>
    </source>
</evidence>
<dbReference type="InterPro" id="IPR017853">
    <property type="entry name" value="GH"/>
</dbReference>
<comment type="caution">
    <text evidence="8">The sequence shown here is derived from an EMBL/GenBank/DDBJ whole genome shotgun (WGS) entry which is preliminary data.</text>
</comment>
<gene>
    <name evidence="8" type="ORF">DLJ74_02360</name>
</gene>
<dbReference type="Gene3D" id="3.20.20.80">
    <property type="entry name" value="Glycosidases"/>
    <property type="match status" value="1"/>
</dbReference>
<keyword evidence="6" id="KW-0812">Transmembrane</keyword>
<dbReference type="Proteomes" id="UP000245624">
    <property type="component" value="Unassembled WGS sequence"/>
</dbReference>
<dbReference type="OrthoDB" id="9768786at2"/>
<dbReference type="PANTHER" id="PTHR34983">
    <property type="entry name" value="ARABINOGALACTAN ENDO-BETA-1,4-GALACTANASE A"/>
    <property type="match status" value="1"/>
</dbReference>
<dbReference type="NCBIfam" id="TIGR01167">
    <property type="entry name" value="LPXTG_anchor"/>
    <property type="match status" value="1"/>
</dbReference>
<keyword evidence="4" id="KW-0732">Signal</keyword>
<evidence type="ECO:0000256" key="4">
    <source>
        <dbReference type="RuleBase" id="RU361192"/>
    </source>
</evidence>
<keyword evidence="6" id="KW-1133">Transmembrane helix</keyword>
<dbReference type="Gene3D" id="1.20.1270.90">
    <property type="entry name" value="AF1782-like"/>
    <property type="match status" value="1"/>
</dbReference>
<keyword evidence="2 4" id="KW-0378">Hydrolase</keyword>
<protein>
    <recommendedName>
        <fullName evidence="4">Arabinogalactan endo-beta-1,4-galactanase</fullName>
        <ecNumber evidence="4">3.2.1.89</ecNumber>
    </recommendedName>
</protein>
<dbReference type="GO" id="GO:0045490">
    <property type="term" value="P:pectin catabolic process"/>
    <property type="evidence" value="ECO:0007669"/>
    <property type="project" value="TreeGrafter"/>
</dbReference>
<dbReference type="EC" id="3.2.1.89" evidence="4"/>
<evidence type="ECO:0000256" key="1">
    <source>
        <dbReference type="ARBA" id="ARBA00010687"/>
    </source>
</evidence>
<dbReference type="GO" id="GO:0015926">
    <property type="term" value="F:glucosidase activity"/>
    <property type="evidence" value="ECO:0007669"/>
    <property type="project" value="InterPro"/>
</dbReference>
<name>A0A317L4B7_9BACI</name>
<dbReference type="SUPFAM" id="SSF51445">
    <property type="entry name" value="(Trans)glycosidases"/>
    <property type="match status" value="1"/>
</dbReference>
<keyword evidence="9" id="KW-1185">Reference proteome</keyword>
<dbReference type="InterPro" id="IPR011081">
    <property type="entry name" value="Big_4"/>
</dbReference>
<sequence length="959" mass="105898">MKKVKQVFAIILVLTLLFGSSHLQHIEVAAVIENNLLTNGGFETDFYQDASWQVSEVNWDNITINATGEDSVEGHAVNYWVKDTATEEESFTISQVVSSLPAGSYQLSVRSMGGSKNEAGEVALFAGSNKADPVATTGWGNWETNSLTFEVTEDTKDLKVGATISGKPNAWGNLDNFQLVSIDEQTPQPVPADIFVERVEGIAKDFIKGVDVSSILSLEQSGVTFYNEKGQKQDIFTTLAESGVNYVRVRVWNNPYDAEGNGYGGGNNDLDKAIEIGKRATANGMKLLVDFHYSDFWADPAKQQAPKAWQGLSLEDKKQALYQYTKDSLQAILNQGIDIGMVQVGNETNGGIAGEDDWTHMSALFNEGSRAIREIDPNILIALHFTNPETTGRYANIAQTLAENEVDYDVFASSYYPFWHGSLENLTNVLKHVADTYDKQVMVAETSYTYTEEDGDGHGNTAPKDSGQTLNYPISVQGQANALRDVFEAVVNVGEAGIGVFYWEPAWLPVGDPDHIDIESNQALWEKYGSGWATSYAAEYDPEDAGEWYGGSAVDNQALFDFYGKPLPSLNVFKYLDTGAISERQIDQIDDISLSYHLGEEITLPSTVTVLYNDGSEEAIEVSWDQEALEKAKAGGEGSYTITGTIDGGLTVQAYLTIQSKNYVQNPSFEDADTSMWNLTFANGLPPHASIKENKSNSKTGNYSLDFWSDSNIDFKIEQTVTGLEPGYYRLSMSLQGGDAEDAEMFLFASTSERNYRVNTAVDGWVNWKTPIMEEILVTDGSLTIGASITAEPGAWGTIDDFQLQKIADYQQTIDTTALNELIEKAKKVKKRDVTVASFQALQKAIKQAEVSIATITTDKELKQALAELENAIRALEEASTEPVPEDQEKITDSERESEIEEKEMNRDQEGFVHTSEEREKALPNTATNQYNLMVIGFLLLLLGFTSYFYNQRKNKIKA</sequence>
<evidence type="ECO:0000256" key="2">
    <source>
        <dbReference type="ARBA" id="ARBA00022801"/>
    </source>
</evidence>
<dbReference type="Pfam" id="PF07745">
    <property type="entry name" value="Glyco_hydro_53"/>
    <property type="match status" value="1"/>
</dbReference>
<keyword evidence="6" id="KW-0472">Membrane</keyword>
<dbReference type="RefSeq" id="WP_109983460.1">
    <property type="nucleotide sequence ID" value="NZ_QGTD01000004.1"/>
</dbReference>
<dbReference type="GO" id="GO:0031218">
    <property type="term" value="F:arabinogalactan endo-1,4-beta-galactosidase activity"/>
    <property type="evidence" value="ECO:0007669"/>
    <property type="project" value="UniProtKB-EC"/>
</dbReference>
<organism evidence="8 9">
    <name type="scientific">Gracilibacillus dipsosauri</name>
    <dbReference type="NCBI Taxonomy" id="178340"/>
    <lineage>
        <taxon>Bacteria</taxon>
        <taxon>Bacillati</taxon>
        <taxon>Bacillota</taxon>
        <taxon>Bacilli</taxon>
        <taxon>Bacillales</taxon>
        <taxon>Bacillaceae</taxon>
        <taxon>Gracilibacillus</taxon>
    </lineage>
</organism>
<evidence type="ECO:0000256" key="3">
    <source>
        <dbReference type="ARBA" id="ARBA00023295"/>
    </source>
</evidence>
<feature type="transmembrane region" description="Helical" evidence="6">
    <location>
        <begin position="931"/>
        <end position="950"/>
    </location>
</feature>
<feature type="chain" id="PRO_5039750012" description="Arabinogalactan endo-beta-1,4-galactanase" evidence="4">
    <location>
        <begin position="26"/>
        <end position="959"/>
    </location>
</feature>
<dbReference type="Gene3D" id="2.60.120.260">
    <property type="entry name" value="Galactose-binding domain-like"/>
    <property type="match status" value="2"/>
</dbReference>
<dbReference type="Pfam" id="PF07532">
    <property type="entry name" value="Big_4"/>
    <property type="match status" value="1"/>
</dbReference>